<gene>
    <name evidence="1" type="ORF">SAMN05445850_8563</name>
</gene>
<name>A0A1H1KLM0_9BURK</name>
<organism evidence="1 2">
    <name type="scientific">Paraburkholderia tuberum</name>
    <dbReference type="NCBI Taxonomy" id="157910"/>
    <lineage>
        <taxon>Bacteria</taxon>
        <taxon>Pseudomonadati</taxon>
        <taxon>Pseudomonadota</taxon>
        <taxon>Betaproteobacteria</taxon>
        <taxon>Burkholderiales</taxon>
        <taxon>Burkholderiaceae</taxon>
        <taxon>Paraburkholderia</taxon>
    </lineage>
</organism>
<evidence type="ECO:0000313" key="2">
    <source>
        <dbReference type="Proteomes" id="UP000199365"/>
    </source>
</evidence>
<evidence type="ECO:0000313" key="1">
    <source>
        <dbReference type="EMBL" id="SDR63007.1"/>
    </source>
</evidence>
<dbReference type="AlphaFoldDB" id="A0A1H1KLM0"/>
<dbReference type="EMBL" id="FNKX01000005">
    <property type="protein sequence ID" value="SDR63007.1"/>
    <property type="molecule type" value="Genomic_DNA"/>
</dbReference>
<keyword evidence="2" id="KW-1185">Reference proteome</keyword>
<protein>
    <submittedName>
        <fullName evidence="1">Uncharacterized protein</fullName>
    </submittedName>
</protein>
<proteinExistence type="predicted"/>
<dbReference type="Proteomes" id="UP000199365">
    <property type="component" value="Unassembled WGS sequence"/>
</dbReference>
<reference evidence="2" key="1">
    <citation type="submission" date="2016-10" db="EMBL/GenBank/DDBJ databases">
        <authorList>
            <person name="Varghese N."/>
            <person name="Submissions S."/>
        </authorList>
    </citation>
    <scope>NUCLEOTIDE SEQUENCE [LARGE SCALE GENOMIC DNA]</scope>
    <source>
        <strain evidence="2">DUS833</strain>
    </source>
</reference>
<dbReference type="RefSeq" id="WP_143037390.1">
    <property type="nucleotide sequence ID" value="NZ_FNKX01000005.1"/>
</dbReference>
<sequence length="88" mass="9701">MKTHTFTYVACTCGHRGAIVQTYDPTPPAGWYHAWLRDLSSGGGYEGIDELFAETKPSCPECGRSLTPQDVVGRSELNEDALLKLARR</sequence>
<accession>A0A1H1KLM0</accession>